<evidence type="ECO:0000256" key="1">
    <source>
        <dbReference type="ARBA" id="ARBA00004414"/>
    </source>
</evidence>
<sequence>MSKAPPPPTYSAAPAYGTTSAYPPPPPGYGTGPGYSATNTNVVVAQPGIATVMVFRELPVQCTCPSCGASVVTSTSYETGTLAWVICLVLALFGLWLGCCLIPFCINGYVVGIQPMGAVLVQVFREVPVQCTCPLCGAGIVTSTAFESGTAAFLICVIVALMG</sequence>
<dbReference type="PANTHER" id="PTHR23292">
    <property type="entry name" value="LIPOPOLYSACCHARIDE-INDUCED TUMOR NECROSIS FACTOR-ALPHA FACTOR"/>
    <property type="match status" value="1"/>
</dbReference>
<evidence type="ECO:0000256" key="7">
    <source>
        <dbReference type="ARBA" id="ARBA00023136"/>
    </source>
</evidence>
<keyword evidence="6" id="KW-0862">Zinc</keyword>
<comment type="subcellular location">
    <subcellularLocation>
        <location evidence="2">Endosome membrane</location>
        <topology evidence="2">Peripheral membrane protein</topology>
    </subcellularLocation>
    <subcellularLocation>
        <location evidence="1">Late endosome membrane</location>
    </subcellularLocation>
    <subcellularLocation>
        <location evidence="3">Lysosome membrane</location>
        <topology evidence="3">Peripheral membrane protein</topology>
        <orientation evidence="3">Cytoplasmic side</orientation>
    </subcellularLocation>
</comment>
<keyword evidence="7 8" id="KW-0472">Membrane</keyword>
<keyword evidence="8" id="KW-1133">Transmembrane helix</keyword>
<gene>
    <name evidence="10" type="ORF">FSP39_017748</name>
</gene>
<evidence type="ECO:0000256" key="5">
    <source>
        <dbReference type="ARBA" id="ARBA00022723"/>
    </source>
</evidence>
<evidence type="ECO:0000256" key="2">
    <source>
        <dbReference type="ARBA" id="ARBA00004481"/>
    </source>
</evidence>
<proteinExistence type="inferred from homology"/>
<dbReference type="GO" id="GO:0008270">
    <property type="term" value="F:zinc ion binding"/>
    <property type="evidence" value="ECO:0007669"/>
    <property type="project" value="TreeGrafter"/>
</dbReference>
<evidence type="ECO:0000256" key="6">
    <source>
        <dbReference type="ARBA" id="ARBA00022833"/>
    </source>
</evidence>
<comment type="caution">
    <text evidence="10">The sequence shown here is derived from an EMBL/GenBank/DDBJ whole genome shotgun (WGS) entry which is preliminary data.</text>
</comment>
<dbReference type="EMBL" id="VSWD01000007">
    <property type="protein sequence ID" value="KAK3098267.1"/>
    <property type="molecule type" value="Genomic_DNA"/>
</dbReference>
<dbReference type="Proteomes" id="UP001186944">
    <property type="component" value="Unassembled WGS sequence"/>
</dbReference>
<protein>
    <recommendedName>
        <fullName evidence="9">LITAF domain-containing protein</fullName>
    </recommendedName>
</protein>
<comment type="similarity">
    <text evidence="4">Belongs to the CDIP1/LITAF family.</text>
</comment>
<keyword evidence="5" id="KW-0479">Metal-binding</keyword>
<feature type="transmembrane region" description="Helical" evidence="8">
    <location>
        <begin position="82"/>
        <end position="106"/>
    </location>
</feature>
<dbReference type="InterPro" id="IPR006629">
    <property type="entry name" value="LITAF"/>
</dbReference>
<name>A0AA88Y549_PINIB</name>
<evidence type="ECO:0000259" key="9">
    <source>
        <dbReference type="PROSITE" id="PS51837"/>
    </source>
</evidence>
<evidence type="ECO:0000313" key="11">
    <source>
        <dbReference type="Proteomes" id="UP001186944"/>
    </source>
</evidence>
<feature type="domain" description="LITAF" evidence="9">
    <location>
        <begin position="44"/>
        <end position="128"/>
    </location>
</feature>
<accession>A0AA88Y549</accession>
<keyword evidence="8" id="KW-0812">Transmembrane</keyword>
<dbReference type="Pfam" id="PF10601">
    <property type="entry name" value="zf-LITAF-like"/>
    <property type="match status" value="2"/>
</dbReference>
<organism evidence="10 11">
    <name type="scientific">Pinctada imbricata</name>
    <name type="common">Atlantic pearl-oyster</name>
    <name type="synonym">Pinctada martensii</name>
    <dbReference type="NCBI Taxonomy" id="66713"/>
    <lineage>
        <taxon>Eukaryota</taxon>
        <taxon>Metazoa</taxon>
        <taxon>Spiralia</taxon>
        <taxon>Lophotrochozoa</taxon>
        <taxon>Mollusca</taxon>
        <taxon>Bivalvia</taxon>
        <taxon>Autobranchia</taxon>
        <taxon>Pteriomorphia</taxon>
        <taxon>Pterioida</taxon>
        <taxon>Pterioidea</taxon>
        <taxon>Pteriidae</taxon>
        <taxon>Pinctada</taxon>
    </lineage>
</organism>
<dbReference type="GO" id="GO:0031902">
    <property type="term" value="C:late endosome membrane"/>
    <property type="evidence" value="ECO:0007669"/>
    <property type="project" value="UniProtKB-SubCell"/>
</dbReference>
<evidence type="ECO:0000313" key="10">
    <source>
        <dbReference type="EMBL" id="KAK3098267.1"/>
    </source>
</evidence>
<dbReference type="InterPro" id="IPR037519">
    <property type="entry name" value="LITAF_fam"/>
</dbReference>
<evidence type="ECO:0000256" key="3">
    <source>
        <dbReference type="ARBA" id="ARBA00004630"/>
    </source>
</evidence>
<dbReference type="SMART" id="SM00714">
    <property type="entry name" value="LITAF"/>
    <property type="match status" value="1"/>
</dbReference>
<dbReference type="PANTHER" id="PTHR23292:SF6">
    <property type="entry name" value="FI16602P1-RELATED"/>
    <property type="match status" value="1"/>
</dbReference>
<keyword evidence="11" id="KW-1185">Reference proteome</keyword>
<reference evidence="10" key="1">
    <citation type="submission" date="2019-08" db="EMBL/GenBank/DDBJ databases">
        <title>The improved chromosome-level genome for the pearl oyster Pinctada fucata martensii using PacBio sequencing and Hi-C.</title>
        <authorList>
            <person name="Zheng Z."/>
        </authorList>
    </citation>
    <scope>NUCLEOTIDE SEQUENCE</scope>
    <source>
        <strain evidence="10">ZZ-2019</strain>
        <tissue evidence="10">Adductor muscle</tissue>
    </source>
</reference>
<dbReference type="GO" id="GO:0005765">
    <property type="term" value="C:lysosomal membrane"/>
    <property type="evidence" value="ECO:0007669"/>
    <property type="project" value="UniProtKB-SubCell"/>
</dbReference>
<dbReference type="AlphaFoldDB" id="A0AA88Y549"/>
<evidence type="ECO:0000256" key="4">
    <source>
        <dbReference type="ARBA" id="ARBA00005975"/>
    </source>
</evidence>
<evidence type="ECO:0000256" key="8">
    <source>
        <dbReference type="SAM" id="Phobius"/>
    </source>
</evidence>
<dbReference type="PROSITE" id="PS51837">
    <property type="entry name" value="LITAF"/>
    <property type="match status" value="1"/>
</dbReference>